<organism evidence="4 5">
    <name type="scientific">Exophiala xenobiotica</name>
    <dbReference type="NCBI Taxonomy" id="348802"/>
    <lineage>
        <taxon>Eukaryota</taxon>
        <taxon>Fungi</taxon>
        <taxon>Dikarya</taxon>
        <taxon>Ascomycota</taxon>
        <taxon>Pezizomycotina</taxon>
        <taxon>Eurotiomycetes</taxon>
        <taxon>Chaetothyriomycetidae</taxon>
        <taxon>Chaetothyriales</taxon>
        <taxon>Herpotrichiellaceae</taxon>
        <taxon>Exophiala</taxon>
    </lineage>
</organism>
<accession>A0A0D2EKM2</accession>
<dbReference type="InterPro" id="IPR022812">
    <property type="entry name" value="Dynamin"/>
</dbReference>
<dbReference type="STRING" id="348802.A0A0D2EKM2"/>
<dbReference type="PANTHER" id="PTHR11566:SF21">
    <property type="entry name" value="DYNAMIN RELATED PROTEIN 1, ISOFORM A"/>
    <property type="match status" value="1"/>
</dbReference>
<keyword evidence="5" id="KW-1185">Reference proteome</keyword>
<dbReference type="SMART" id="SM00053">
    <property type="entry name" value="DYNc"/>
    <property type="match status" value="1"/>
</dbReference>
<dbReference type="Gene3D" id="3.40.50.300">
    <property type="entry name" value="P-loop containing nucleotide triphosphate hydrolases"/>
    <property type="match status" value="1"/>
</dbReference>
<dbReference type="GeneID" id="25326584"/>
<protein>
    <recommendedName>
        <fullName evidence="3">GED domain-containing protein</fullName>
    </recommendedName>
</protein>
<dbReference type="GO" id="GO:0003924">
    <property type="term" value="F:GTPase activity"/>
    <property type="evidence" value="ECO:0007669"/>
    <property type="project" value="InterPro"/>
</dbReference>
<keyword evidence="2" id="KW-0342">GTP-binding</keyword>
<dbReference type="GO" id="GO:0005525">
    <property type="term" value="F:GTP binding"/>
    <property type="evidence" value="ECO:0007669"/>
    <property type="project" value="InterPro"/>
</dbReference>
<dbReference type="RefSeq" id="XP_013316557.1">
    <property type="nucleotide sequence ID" value="XM_013461103.1"/>
</dbReference>
<proteinExistence type="predicted"/>
<reference evidence="4 5" key="1">
    <citation type="submission" date="2015-01" db="EMBL/GenBank/DDBJ databases">
        <title>The Genome Sequence of Exophiala xenobiotica CBS118157.</title>
        <authorList>
            <consortium name="The Broad Institute Genomics Platform"/>
            <person name="Cuomo C."/>
            <person name="de Hoog S."/>
            <person name="Gorbushina A."/>
            <person name="Stielow B."/>
            <person name="Teixiera M."/>
            <person name="Abouelleil A."/>
            <person name="Chapman S.B."/>
            <person name="Priest M."/>
            <person name="Young S.K."/>
            <person name="Wortman J."/>
            <person name="Nusbaum C."/>
            <person name="Birren B."/>
        </authorList>
    </citation>
    <scope>NUCLEOTIDE SEQUENCE [LARGE SCALE GENOMIC DNA]</scope>
    <source>
        <strain evidence="4 5">CBS 118157</strain>
    </source>
</reference>
<dbReference type="PRINTS" id="PR00195">
    <property type="entry name" value="DYNAMIN"/>
</dbReference>
<dbReference type="Proteomes" id="UP000054342">
    <property type="component" value="Unassembled WGS sequence"/>
</dbReference>
<dbReference type="InterPro" id="IPR045063">
    <property type="entry name" value="Dynamin_N"/>
</dbReference>
<dbReference type="GO" id="GO:0005874">
    <property type="term" value="C:microtubule"/>
    <property type="evidence" value="ECO:0007669"/>
    <property type="project" value="TreeGrafter"/>
</dbReference>
<dbReference type="GO" id="GO:0005739">
    <property type="term" value="C:mitochondrion"/>
    <property type="evidence" value="ECO:0007669"/>
    <property type="project" value="TreeGrafter"/>
</dbReference>
<dbReference type="Pfam" id="PF01031">
    <property type="entry name" value="Dynamin_M"/>
    <property type="match status" value="1"/>
</dbReference>
<dbReference type="Pfam" id="PF00350">
    <property type="entry name" value="Dynamin_N"/>
    <property type="match status" value="1"/>
</dbReference>
<dbReference type="OrthoDB" id="4456747at2759"/>
<sequence>MGDIQGLIDEKQVALFDAFDQLSRLGSDNKMEIPQMIVVGDQSSGKTSTLEAITRFRFPTGGELCTRFPTKLILRNSSKERICLSIEPGITRTTVEEREALMKFNGTTELGVYSGTTSNKSASSASTSHQVLRNSTDDILRVEIDQPNLPNLDLLDLPGVFQLGKGTVTEQDRKTVEKMVEMHIQSPRNVVLFVCSAPASLENSATGRIINIMLETDSNLLNRVVGVITQPAKATHHLPQVLNMLGAKGQMNRKFGWHVKGIKALRETLKAALWNHATRELPNLVSEVEQKLANVKAELATTDRSRSTERDQRKYLNEIAGKFQALTREACRVRRPAWTTVSCNLVFEKIDHCTTSTSMEHRLNLLHIDLSDAILFRGTYYDERPQEFYKVGSTYKTREKFFPCVDDGRPESVDKLLRGNVRSLNEAFVRVMREFGKTKVLADQASTPGDVTDETQIPTRQEVQVQGFAARKDLQTFYGPIKRESVTITQCEFENWLNQLIERWSGQEPRGEASTALVSRLLQYQSCHWSEIAKNHLLAVWRTVETFINLALAATCNENDVLKALKKYIIDEEVEKLQKESFVKMQELLNCHAQDNTGFYDSCDVFEDQRLLDITRLASATRRFFRGKDSHHGKFVPDKVIDLLISMLGGGFTPRRVIRDIAIPTFQRLLREYAGYESVDEGGNESDHEIGEERGRQTTAARVIEHVESYYKVSMISFVGYVNSMIVENGILARLPMDILSQTTIENKTAETIKKIAGEKEAAAKRRERAQKDSLVLSKTVETLRGYLQSE</sequence>
<dbReference type="InterPro" id="IPR027417">
    <property type="entry name" value="P-loop_NTPase"/>
</dbReference>
<dbReference type="GO" id="GO:0006897">
    <property type="term" value="P:endocytosis"/>
    <property type="evidence" value="ECO:0007669"/>
    <property type="project" value="TreeGrafter"/>
</dbReference>
<dbReference type="GO" id="GO:0000266">
    <property type="term" value="P:mitochondrial fission"/>
    <property type="evidence" value="ECO:0007669"/>
    <property type="project" value="TreeGrafter"/>
</dbReference>
<dbReference type="PANTHER" id="PTHR11566">
    <property type="entry name" value="DYNAMIN"/>
    <property type="match status" value="1"/>
</dbReference>
<dbReference type="GO" id="GO:0016020">
    <property type="term" value="C:membrane"/>
    <property type="evidence" value="ECO:0007669"/>
    <property type="project" value="TreeGrafter"/>
</dbReference>
<dbReference type="SUPFAM" id="SSF52540">
    <property type="entry name" value="P-loop containing nucleoside triphosphate hydrolases"/>
    <property type="match status" value="1"/>
</dbReference>
<dbReference type="EMBL" id="KN847319">
    <property type="protein sequence ID" value="KIW55973.1"/>
    <property type="molecule type" value="Genomic_DNA"/>
</dbReference>
<name>A0A0D2EKM2_9EURO</name>
<feature type="domain" description="GED" evidence="3">
    <location>
        <begin position="700"/>
        <end position="791"/>
    </location>
</feature>
<dbReference type="InterPro" id="IPR020850">
    <property type="entry name" value="GED_dom"/>
</dbReference>
<dbReference type="PROSITE" id="PS51388">
    <property type="entry name" value="GED"/>
    <property type="match status" value="1"/>
</dbReference>
<dbReference type="AlphaFoldDB" id="A0A0D2EKM2"/>
<evidence type="ECO:0000259" key="3">
    <source>
        <dbReference type="PROSITE" id="PS51388"/>
    </source>
</evidence>
<dbReference type="GO" id="GO:0008017">
    <property type="term" value="F:microtubule binding"/>
    <property type="evidence" value="ECO:0007669"/>
    <property type="project" value="TreeGrafter"/>
</dbReference>
<evidence type="ECO:0000256" key="1">
    <source>
        <dbReference type="ARBA" id="ARBA00022741"/>
    </source>
</evidence>
<dbReference type="GO" id="GO:0016559">
    <property type="term" value="P:peroxisome fission"/>
    <property type="evidence" value="ECO:0007669"/>
    <property type="project" value="TreeGrafter"/>
</dbReference>
<evidence type="ECO:0000256" key="2">
    <source>
        <dbReference type="ARBA" id="ARBA00023134"/>
    </source>
</evidence>
<gene>
    <name evidence="4" type="ORF">PV05_04676</name>
</gene>
<evidence type="ECO:0000313" key="5">
    <source>
        <dbReference type="Proteomes" id="UP000054342"/>
    </source>
</evidence>
<dbReference type="HOGENOM" id="CLU_008964_7_3_1"/>
<dbReference type="InterPro" id="IPR000375">
    <property type="entry name" value="Dynamin_stalk"/>
</dbReference>
<keyword evidence="1" id="KW-0547">Nucleotide-binding</keyword>
<dbReference type="InterPro" id="IPR001401">
    <property type="entry name" value="Dynamin_GTPase"/>
</dbReference>
<dbReference type="GO" id="GO:0048312">
    <property type="term" value="P:intracellular distribution of mitochondria"/>
    <property type="evidence" value="ECO:0007669"/>
    <property type="project" value="TreeGrafter"/>
</dbReference>
<evidence type="ECO:0000313" key="4">
    <source>
        <dbReference type="EMBL" id="KIW55973.1"/>
    </source>
</evidence>